<evidence type="ECO:0000256" key="1">
    <source>
        <dbReference type="ARBA" id="ARBA00004651"/>
    </source>
</evidence>
<gene>
    <name evidence="7" type="ORF">SE17_23355</name>
</gene>
<feature type="transmembrane region" description="Helical" evidence="6">
    <location>
        <begin position="207"/>
        <end position="227"/>
    </location>
</feature>
<comment type="caution">
    <text evidence="7">The sequence shown here is derived from an EMBL/GenBank/DDBJ whole genome shotgun (WGS) entry which is preliminary data.</text>
</comment>
<dbReference type="GO" id="GO:0005886">
    <property type="term" value="C:plasma membrane"/>
    <property type="evidence" value="ECO:0007669"/>
    <property type="project" value="UniProtKB-SubCell"/>
</dbReference>
<sequence>MNKYARWAIRLIGPALLIIFLWRSDFSQLAAGLSQTRILPLLLSLALFLPFVAIKAWRWNALMTELGMQPPTLRTSMALYMIGLYLGGTTPGQSGDFIKAWYLRERGQALAPALFSIVLDRLFDFVIMALLALLSLVAFLDILPQSAQIATVAFAVIVFLATPALMARGPREWLFGILARIAPARIRPALERWRGQFSELSLRPAPAAKLMLASVLSATSTMLRIYLLFQALPLERVSVLTIVSSTALIAILQALPISFSGIGVRDAILIAVLARYGYPSELALILSALFLLLNIEHIILGFLVSLRYPLGTPPSAAAEPADPARSYGQGPNN</sequence>
<proteinExistence type="predicted"/>
<evidence type="ECO:0000256" key="2">
    <source>
        <dbReference type="ARBA" id="ARBA00022475"/>
    </source>
</evidence>
<evidence type="ECO:0000313" key="8">
    <source>
        <dbReference type="Proteomes" id="UP000050509"/>
    </source>
</evidence>
<evidence type="ECO:0008006" key="9">
    <source>
        <dbReference type="Google" id="ProtNLM"/>
    </source>
</evidence>
<name>A0A0P9CXK7_9CHLR</name>
<feature type="transmembrane region" description="Helical" evidence="6">
    <location>
        <begin position="7"/>
        <end position="26"/>
    </location>
</feature>
<feature type="transmembrane region" description="Helical" evidence="6">
    <location>
        <begin position="239"/>
        <end position="262"/>
    </location>
</feature>
<evidence type="ECO:0000313" key="7">
    <source>
        <dbReference type="EMBL" id="KPV51064.1"/>
    </source>
</evidence>
<dbReference type="Pfam" id="PF03706">
    <property type="entry name" value="LPG_synthase_TM"/>
    <property type="match status" value="1"/>
</dbReference>
<keyword evidence="2" id="KW-1003">Cell membrane</keyword>
<comment type="subcellular location">
    <subcellularLocation>
        <location evidence="1">Cell membrane</location>
        <topology evidence="1">Multi-pass membrane protein</topology>
    </subcellularLocation>
</comment>
<dbReference type="EMBL" id="LJCR01001089">
    <property type="protein sequence ID" value="KPV51064.1"/>
    <property type="molecule type" value="Genomic_DNA"/>
</dbReference>
<accession>A0A0P9CXK7</accession>
<dbReference type="InterPro" id="IPR022791">
    <property type="entry name" value="L-PG_synthase/AglD"/>
</dbReference>
<evidence type="ECO:0000256" key="3">
    <source>
        <dbReference type="ARBA" id="ARBA00022692"/>
    </source>
</evidence>
<feature type="transmembrane region" description="Helical" evidence="6">
    <location>
        <begin position="147"/>
        <end position="166"/>
    </location>
</feature>
<evidence type="ECO:0000256" key="4">
    <source>
        <dbReference type="ARBA" id="ARBA00022989"/>
    </source>
</evidence>
<organism evidence="7 8">
    <name type="scientific">Kouleothrix aurantiaca</name>
    <dbReference type="NCBI Taxonomy" id="186479"/>
    <lineage>
        <taxon>Bacteria</taxon>
        <taxon>Bacillati</taxon>
        <taxon>Chloroflexota</taxon>
        <taxon>Chloroflexia</taxon>
        <taxon>Chloroflexales</taxon>
        <taxon>Roseiflexineae</taxon>
        <taxon>Roseiflexaceae</taxon>
        <taxon>Kouleothrix</taxon>
    </lineage>
</organism>
<dbReference type="PANTHER" id="PTHR40277">
    <property type="entry name" value="BLL5419 PROTEIN"/>
    <property type="match status" value="1"/>
</dbReference>
<feature type="transmembrane region" description="Helical" evidence="6">
    <location>
        <begin position="38"/>
        <end position="57"/>
    </location>
</feature>
<keyword evidence="4 6" id="KW-1133">Transmembrane helix</keyword>
<keyword evidence="8" id="KW-1185">Reference proteome</keyword>
<reference evidence="7 8" key="1">
    <citation type="submission" date="2015-09" db="EMBL/GenBank/DDBJ databases">
        <title>Draft genome sequence of Kouleothrix aurantiaca JCM 19913.</title>
        <authorList>
            <person name="Hemp J."/>
        </authorList>
    </citation>
    <scope>NUCLEOTIDE SEQUENCE [LARGE SCALE GENOMIC DNA]</scope>
    <source>
        <strain evidence="7 8">COM-B</strain>
    </source>
</reference>
<feature type="transmembrane region" description="Helical" evidence="6">
    <location>
        <begin position="122"/>
        <end position="140"/>
    </location>
</feature>
<protein>
    <recommendedName>
        <fullName evidence="9">Lysylphosphatidylglycerol synthetase</fullName>
    </recommendedName>
</protein>
<evidence type="ECO:0000256" key="6">
    <source>
        <dbReference type="SAM" id="Phobius"/>
    </source>
</evidence>
<dbReference type="AlphaFoldDB" id="A0A0P9CXK7"/>
<feature type="transmembrane region" description="Helical" evidence="6">
    <location>
        <begin position="282"/>
        <end position="304"/>
    </location>
</feature>
<dbReference type="PANTHER" id="PTHR40277:SF1">
    <property type="entry name" value="BLL5419 PROTEIN"/>
    <property type="match status" value="1"/>
</dbReference>
<keyword evidence="5 6" id="KW-0472">Membrane</keyword>
<evidence type="ECO:0000256" key="5">
    <source>
        <dbReference type="ARBA" id="ARBA00023136"/>
    </source>
</evidence>
<dbReference type="Proteomes" id="UP000050509">
    <property type="component" value="Unassembled WGS sequence"/>
</dbReference>
<dbReference type="NCBIfam" id="TIGR00374">
    <property type="entry name" value="flippase-like domain"/>
    <property type="match status" value="1"/>
</dbReference>
<keyword evidence="3 6" id="KW-0812">Transmembrane</keyword>